<name>A0A0L0SWZ2_ALLM3</name>
<keyword evidence="3" id="KW-1185">Reference proteome</keyword>
<evidence type="ECO:0000256" key="1">
    <source>
        <dbReference type="SAM" id="MobiDB-lite"/>
    </source>
</evidence>
<protein>
    <submittedName>
        <fullName evidence="2">Uncharacterized protein</fullName>
    </submittedName>
</protein>
<reference evidence="2 3" key="1">
    <citation type="submission" date="2009-11" db="EMBL/GenBank/DDBJ databases">
        <title>Annotation of Allomyces macrogynus ATCC 38327.</title>
        <authorList>
            <consortium name="The Broad Institute Genome Sequencing Platform"/>
            <person name="Russ C."/>
            <person name="Cuomo C."/>
            <person name="Burger G."/>
            <person name="Gray M.W."/>
            <person name="Holland P.W.H."/>
            <person name="King N."/>
            <person name="Lang F.B.F."/>
            <person name="Roger A.J."/>
            <person name="Ruiz-Trillo I."/>
            <person name="Young S.K."/>
            <person name="Zeng Q."/>
            <person name="Gargeya S."/>
            <person name="Fitzgerald M."/>
            <person name="Haas B."/>
            <person name="Abouelleil A."/>
            <person name="Alvarado L."/>
            <person name="Arachchi H.M."/>
            <person name="Berlin A."/>
            <person name="Chapman S.B."/>
            <person name="Gearin G."/>
            <person name="Goldberg J."/>
            <person name="Griggs A."/>
            <person name="Gujja S."/>
            <person name="Hansen M."/>
            <person name="Heiman D."/>
            <person name="Howarth C."/>
            <person name="Larimer J."/>
            <person name="Lui A."/>
            <person name="MacDonald P.J.P."/>
            <person name="McCowen C."/>
            <person name="Montmayeur A."/>
            <person name="Murphy C."/>
            <person name="Neiman D."/>
            <person name="Pearson M."/>
            <person name="Priest M."/>
            <person name="Roberts A."/>
            <person name="Saif S."/>
            <person name="Shea T."/>
            <person name="Sisk P."/>
            <person name="Stolte C."/>
            <person name="Sykes S."/>
            <person name="Wortman J."/>
            <person name="Nusbaum C."/>
            <person name="Birren B."/>
        </authorList>
    </citation>
    <scope>NUCLEOTIDE SEQUENCE [LARGE SCALE GENOMIC DNA]</scope>
    <source>
        <strain evidence="2 3">ATCC 38327</strain>
    </source>
</reference>
<dbReference type="EMBL" id="GG745351">
    <property type="protein sequence ID" value="KNE66986.1"/>
    <property type="molecule type" value="Genomic_DNA"/>
</dbReference>
<evidence type="ECO:0000313" key="2">
    <source>
        <dbReference type="EMBL" id="KNE66986.1"/>
    </source>
</evidence>
<dbReference type="AlphaFoldDB" id="A0A0L0SWZ2"/>
<evidence type="ECO:0000313" key="3">
    <source>
        <dbReference type="Proteomes" id="UP000054350"/>
    </source>
</evidence>
<proteinExistence type="predicted"/>
<dbReference type="Proteomes" id="UP000054350">
    <property type="component" value="Unassembled WGS sequence"/>
</dbReference>
<sequence>MTVRMPAHDQARRPSRSAWSRPRRRRTEVPATTALLVAATVLAWLALLAPHAADAQQAADAVLVPATVSGLSPDDCFPIPASSKACPSI</sequence>
<organism evidence="2 3">
    <name type="scientific">Allomyces macrogynus (strain ATCC 38327)</name>
    <name type="common">Allomyces javanicus var. macrogynus</name>
    <dbReference type="NCBI Taxonomy" id="578462"/>
    <lineage>
        <taxon>Eukaryota</taxon>
        <taxon>Fungi</taxon>
        <taxon>Fungi incertae sedis</taxon>
        <taxon>Blastocladiomycota</taxon>
        <taxon>Blastocladiomycetes</taxon>
        <taxon>Blastocladiales</taxon>
        <taxon>Blastocladiaceae</taxon>
        <taxon>Allomyces</taxon>
    </lineage>
</organism>
<gene>
    <name evidence="2" type="ORF">AMAG_19559</name>
</gene>
<feature type="region of interest" description="Disordered" evidence="1">
    <location>
        <begin position="1"/>
        <end position="26"/>
    </location>
</feature>
<feature type="compositionally biased region" description="Basic and acidic residues" evidence="1">
    <location>
        <begin position="1"/>
        <end position="12"/>
    </location>
</feature>
<accession>A0A0L0SWZ2</accession>
<dbReference type="VEuPathDB" id="FungiDB:AMAG_19559"/>
<reference evidence="3" key="2">
    <citation type="submission" date="2009-11" db="EMBL/GenBank/DDBJ databases">
        <title>The Genome Sequence of Allomyces macrogynus strain ATCC 38327.</title>
        <authorList>
            <consortium name="The Broad Institute Genome Sequencing Platform"/>
            <person name="Russ C."/>
            <person name="Cuomo C."/>
            <person name="Shea T."/>
            <person name="Young S.K."/>
            <person name="Zeng Q."/>
            <person name="Koehrsen M."/>
            <person name="Haas B."/>
            <person name="Borodovsky M."/>
            <person name="Guigo R."/>
            <person name="Alvarado L."/>
            <person name="Berlin A."/>
            <person name="Borenstein D."/>
            <person name="Chen Z."/>
            <person name="Engels R."/>
            <person name="Freedman E."/>
            <person name="Gellesch M."/>
            <person name="Goldberg J."/>
            <person name="Griggs A."/>
            <person name="Gujja S."/>
            <person name="Heiman D."/>
            <person name="Hepburn T."/>
            <person name="Howarth C."/>
            <person name="Jen D."/>
            <person name="Larson L."/>
            <person name="Lewis B."/>
            <person name="Mehta T."/>
            <person name="Park D."/>
            <person name="Pearson M."/>
            <person name="Roberts A."/>
            <person name="Saif S."/>
            <person name="Shenoy N."/>
            <person name="Sisk P."/>
            <person name="Stolte C."/>
            <person name="Sykes S."/>
            <person name="Walk T."/>
            <person name="White J."/>
            <person name="Yandava C."/>
            <person name="Burger G."/>
            <person name="Gray M.W."/>
            <person name="Holland P.W.H."/>
            <person name="King N."/>
            <person name="Lang F.B.F."/>
            <person name="Roger A.J."/>
            <person name="Ruiz-Trillo I."/>
            <person name="Lander E."/>
            <person name="Nusbaum C."/>
        </authorList>
    </citation>
    <scope>NUCLEOTIDE SEQUENCE [LARGE SCALE GENOMIC DNA]</scope>
    <source>
        <strain evidence="3">ATCC 38327</strain>
    </source>
</reference>